<dbReference type="RefSeq" id="WP_197641894.1">
    <property type="nucleotide sequence ID" value="NZ_JAEACP010000002.1"/>
</dbReference>
<protein>
    <submittedName>
        <fullName evidence="5">Molybdate ABC transporter substrate-binding protein</fullName>
    </submittedName>
</protein>
<dbReference type="NCBIfam" id="TIGR01256">
    <property type="entry name" value="modA"/>
    <property type="match status" value="1"/>
</dbReference>
<evidence type="ECO:0000313" key="5">
    <source>
        <dbReference type="EMBL" id="MFC3085626.1"/>
    </source>
</evidence>
<feature type="chain" id="PRO_5045179973" evidence="4">
    <location>
        <begin position="17"/>
        <end position="248"/>
    </location>
</feature>
<evidence type="ECO:0000313" key="6">
    <source>
        <dbReference type="Proteomes" id="UP001595445"/>
    </source>
</evidence>
<dbReference type="InterPro" id="IPR050682">
    <property type="entry name" value="ModA/WtpA"/>
</dbReference>
<evidence type="ECO:0000256" key="1">
    <source>
        <dbReference type="ARBA" id="ARBA00009175"/>
    </source>
</evidence>
<sequence>MRLALFALLLSAHAAAAEVTVFAAASLKTALDEIAADYTAETGTPVTLSYGGSSTLARQIAEGAPADVFLSASTAWMDDLADKALIQPDSRRDLLGNRLILVGPPDAAPVTIDKTLDLAALLAGGKLAMAMVDSVPAGQYGKEALESLGLWAAVEPGVVQSENVRAALQLVALGEAPYGIVYASDAVAEPGVSLVGTFPEDSHQPITYPGALTLTASPEAADFLDHLASPEAAGVFSANGFLPLTAAP</sequence>
<dbReference type="PANTHER" id="PTHR30632">
    <property type="entry name" value="MOLYBDATE-BINDING PERIPLASMIC PROTEIN"/>
    <property type="match status" value="1"/>
</dbReference>
<dbReference type="EMBL" id="JBHRSM010000011">
    <property type="protein sequence ID" value="MFC3085626.1"/>
    <property type="molecule type" value="Genomic_DNA"/>
</dbReference>
<dbReference type="NCBIfam" id="NF007958">
    <property type="entry name" value="PRK10677.1"/>
    <property type="match status" value="1"/>
</dbReference>
<evidence type="ECO:0000256" key="3">
    <source>
        <dbReference type="ARBA" id="ARBA00022729"/>
    </source>
</evidence>
<keyword evidence="2" id="KW-0479">Metal-binding</keyword>
<gene>
    <name evidence="5" type="primary">modA</name>
    <name evidence="5" type="ORF">ACFOD6_06140</name>
</gene>
<organism evidence="5 6">
    <name type="scientific">Tabrizicola soli</name>
    <dbReference type="NCBI Taxonomy" id="2185115"/>
    <lineage>
        <taxon>Bacteria</taxon>
        <taxon>Pseudomonadati</taxon>
        <taxon>Pseudomonadota</taxon>
        <taxon>Alphaproteobacteria</taxon>
        <taxon>Rhodobacterales</taxon>
        <taxon>Paracoccaceae</taxon>
        <taxon>Tabrizicola</taxon>
    </lineage>
</organism>
<name>A0ABV7DRH1_9RHOB</name>
<reference evidence="6" key="1">
    <citation type="journal article" date="2019" name="Int. J. Syst. Evol. Microbiol.">
        <title>The Global Catalogue of Microorganisms (GCM) 10K type strain sequencing project: providing services to taxonomists for standard genome sequencing and annotation.</title>
        <authorList>
            <consortium name="The Broad Institute Genomics Platform"/>
            <consortium name="The Broad Institute Genome Sequencing Center for Infectious Disease"/>
            <person name="Wu L."/>
            <person name="Ma J."/>
        </authorList>
    </citation>
    <scope>NUCLEOTIDE SEQUENCE [LARGE SCALE GENOMIC DNA]</scope>
    <source>
        <strain evidence="6">KCTC 62102</strain>
    </source>
</reference>
<dbReference type="Gene3D" id="3.40.190.10">
    <property type="entry name" value="Periplasmic binding protein-like II"/>
    <property type="match status" value="2"/>
</dbReference>
<proteinExistence type="inferred from homology"/>
<dbReference type="Proteomes" id="UP001595445">
    <property type="component" value="Unassembled WGS sequence"/>
</dbReference>
<feature type="signal peptide" evidence="4">
    <location>
        <begin position="1"/>
        <end position="16"/>
    </location>
</feature>
<dbReference type="PANTHER" id="PTHR30632:SF17">
    <property type="entry name" value="MOLYBDATE-BINDING PROTEIN MODA"/>
    <property type="match status" value="1"/>
</dbReference>
<comment type="similarity">
    <text evidence="1">Belongs to the bacterial solute-binding protein ModA family.</text>
</comment>
<keyword evidence="3 4" id="KW-0732">Signal</keyword>
<dbReference type="InterPro" id="IPR005950">
    <property type="entry name" value="ModA"/>
</dbReference>
<keyword evidence="6" id="KW-1185">Reference proteome</keyword>
<evidence type="ECO:0000256" key="2">
    <source>
        <dbReference type="ARBA" id="ARBA00022723"/>
    </source>
</evidence>
<accession>A0ABV7DRH1</accession>
<comment type="caution">
    <text evidence="5">The sequence shown here is derived from an EMBL/GenBank/DDBJ whole genome shotgun (WGS) entry which is preliminary data.</text>
</comment>
<dbReference type="SUPFAM" id="SSF53850">
    <property type="entry name" value="Periplasmic binding protein-like II"/>
    <property type="match status" value="1"/>
</dbReference>
<dbReference type="Pfam" id="PF13531">
    <property type="entry name" value="SBP_bac_11"/>
    <property type="match status" value="1"/>
</dbReference>
<evidence type="ECO:0000256" key="4">
    <source>
        <dbReference type="SAM" id="SignalP"/>
    </source>
</evidence>
<dbReference type="PIRSF" id="PIRSF004846">
    <property type="entry name" value="ModA"/>
    <property type="match status" value="1"/>
</dbReference>